<protein>
    <submittedName>
        <fullName evidence="2">Uncharacterized protein</fullName>
    </submittedName>
</protein>
<evidence type="ECO:0000256" key="1">
    <source>
        <dbReference type="SAM" id="MobiDB-lite"/>
    </source>
</evidence>
<dbReference type="Proteomes" id="UP001151760">
    <property type="component" value="Unassembled WGS sequence"/>
</dbReference>
<feature type="region of interest" description="Disordered" evidence="1">
    <location>
        <begin position="1"/>
        <end position="76"/>
    </location>
</feature>
<reference evidence="2" key="1">
    <citation type="journal article" date="2022" name="Int. J. Mol. Sci.">
        <title>Draft Genome of Tanacetum Coccineum: Genomic Comparison of Closely Related Tanacetum-Family Plants.</title>
        <authorList>
            <person name="Yamashiro T."/>
            <person name="Shiraishi A."/>
            <person name="Nakayama K."/>
            <person name="Satake H."/>
        </authorList>
    </citation>
    <scope>NUCLEOTIDE SEQUENCE</scope>
</reference>
<gene>
    <name evidence="2" type="ORF">Tco_0677814</name>
</gene>
<reference evidence="2" key="2">
    <citation type="submission" date="2022-01" db="EMBL/GenBank/DDBJ databases">
        <authorList>
            <person name="Yamashiro T."/>
            <person name="Shiraishi A."/>
            <person name="Satake H."/>
            <person name="Nakayama K."/>
        </authorList>
    </citation>
    <scope>NUCLEOTIDE SEQUENCE</scope>
</reference>
<evidence type="ECO:0000313" key="2">
    <source>
        <dbReference type="EMBL" id="GJS63250.1"/>
    </source>
</evidence>
<dbReference type="EMBL" id="BQNB010009417">
    <property type="protein sequence ID" value="GJS63250.1"/>
    <property type="molecule type" value="Genomic_DNA"/>
</dbReference>
<accession>A0ABQ4XEF1</accession>
<proteinExistence type="predicted"/>
<keyword evidence="3" id="KW-1185">Reference proteome</keyword>
<evidence type="ECO:0000313" key="3">
    <source>
        <dbReference type="Proteomes" id="UP001151760"/>
    </source>
</evidence>
<organism evidence="2 3">
    <name type="scientific">Tanacetum coccineum</name>
    <dbReference type="NCBI Taxonomy" id="301880"/>
    <lineage>
        <taxon>Eukaryota</taxon>
        <taxon>Viridiplantae</taxon>
        <taxon>Streptophyta</taxon>
        <taxon>Embryophyta</taxon>
        <taxon>Tracheophyta</taxon>
        <taxon>Spermatophyta</taxon>
        <taxon>Magnoliopsida</taxon>
        <taxon>eudicotyledons</taxon>
        <taxon>Gunneridae</taxon>
        <taxon>Pentapetalae</taxon>
        <taxon>asterids</taxon>
        <taxon>campanulids</taxon>
        <taxon>Asterales</taxon>
        <taxon>Asteraceae</taxon>
        <taxon>Asteroideae</taxon>
        <taxon>Anthemideae</taxon>
        <taxon>Anthemidinae</taxon>
        <taxon>Tanacetum</taxon>
    </lineage>
</organism>
<name>A0ABQ4XEF1_9ASTR</name>
<feature type="compositionally biased region" description="Basic and acidic residues" evidence="1">
    <location>
        <begin position="41"/>
        <end position="52"/>
    </location>
</feature>
<comment type="caution">
    <text evidence="2">The sequence shown here is derived from an EMBL/GenBank/DDBJ whole genome shotgun (WGS) entry which is preliminary data.</text>
</comment>
<sequence>MSNDEIEKFGGNSRVCESESELQANNTGERRIVDDNNDGADGDKLDKLDKTNESNQCNANEVLNEMPNGNGDKDNTYADKVISVESDDDKLEHIPTVLNENGQEFVIFYKEIVKEGSKKWELSVCGYFVGYRMTIQELRQGVSPKLNRSLQPAKGDSQLV</sequence>